<evidence type="ECO:0000256" key="1">
    <source>
        <dbReference type="SAM" id="MobiDB-lite"/>
    </source>
</evidence>
<keyword evidence="2" id="KW-0812">Transmembrane</keyword>
<dbReference type="EMBL" id="JALJOR010000019">
    <property type="protein sequence ID" value="KAK9803989.1"/>
    <property type="molecule type" value="Genomic_DNA"/>
</dbReference>
<reference evidence="3 4" key="1">
    <citation type="journal article" date="2024" name="Nat. Commun.">
        <title>Phylogenomics reveals the evolutionary origins of lichenization in chlorophyte algae.</title>
        <authorList>
            <person name="Puginier C."/>
            <person name="Libourel C."/>
            <person name="Otte J."/>
            <person name="Skaloud P."/>
            <person name="Haon M."/>
            <person name="Grisel S."/>
            <person name="Petersen M."/>
            <person name="Berrin J.G."/>
            <person name="Delaux P.M."/>
            <person name="Dal Grande F."/>
            <person name="Keller J."/>
        </authorList>
    </citation>
    <scope>NUCLEOTIDE SEQUENCE [LARGE SCALE GENOMIC DNA]</scope>
    <source>
        <strain evidence="3 4">SAG 2043</strain>
    </source>
</reference>
<feature type="region of interest" description="Disordered" evidence="1">
    <location>
        <begin position="40"/>
        <end position="61"/>
    </location>
</feature>
<name>A0AAW1P5F6_9CHLO</name>
<dbReference type="AlphaFoldDB" id="A0AAW1P5F6"/>
<keyword evidence="2" id="KW-1133">Transmembrane helix</keyword>
<sequence>MVLQAPAQQHSQRQGAAVWLAIAALVAAAGYRWVSQNSSKQAAVPPQPDPDVGQLGDPSDTKEYQKALARTRQAVSVHKALGFMTAGTPARAMVELKRALNENAIVREPLLNARYEKKQLQDLYRLHVQNSEMPLQFSTLLQLREMLALPDNEAEALEAEVMNSGVQFSI</sequence>
<dbReference type="Proteomes" id="UP001489004">
    <property type="component" value="Unassembled WGS sequence"/>
</dbReference>
<feature type="transmembrane region" description="Helical" evidence="2">
    <location>
        <begin position="16"/>
        <end position="34"/>
    </location>
</feature>
<gene>
    <name evidence="3" type="ORF">WJX72_011066</name>
</gene>
<evidence type="ECO:0000313" key="3">
    <source>
        <dbReference type="EMBL" id="KAK9803989.1"/>
    </source>
</evidence>
<proteinExistence type="predicted"/>
<organism evidence="3 4">
    <name type="scientific">[Myrmecia] bisecta</name>
    <dbReference type="NCBI Taxonomy" id="41462"/>
    <lineage>
        <taxon>Eukaryota</taxon>
        <taxon>Viridiplantae</taxon>
        <taxon>Chlorophyta</taxon>
        <taxon>core chlorophytes</taxon>
        <taxon>Trebouxiophyceae</taxon>
        <taxon>Trebouxiales</taxon>
        <taxon>Trebouxiaceae</taxon>
        <taxon>Myrmecia</taxon>
    </lineage>
</organism>
<evidence type="ECO:0000256" key="2">
    <source>
        <dbReference type="SAM" id="Phobius"/>
    </source>
</evidence>
<evidence type="ECO:0000313" key="4">
    <source>
        <dbReference type="Proteomes" id="UP001489004"/>
    </source>
</evidence>
<protein>
    <submittedName>
        <fullName evidence="3">Uncharacterized protein</fullName>
    </submittedName>
</protein>
<comment type="caution">
    <text evidence="3">The sequence shown here is derived from an EMBL/GenBank/DDBJ whole genome shotgun (WGS) entry which is preliminary data.</text>
</comment>
<accession>A0AAW1P5F6</accession>
<keyword evidence="2" id="KW-0472">Membrane</keyword>
<keyword evidence="4" id="KW-1185">Reference proteome</keyword>